<accession>A0ABN7B7Y3</accession>
<dbReference type="PANTHER" id="PTHR42985">
    <property type="entry name" value="SODIUM-COUPLED MONOCARBOXYLATE TRANSPORTER"/>
    <property type="match status" value="1"/>
</dbReference>
<dbReference type="EMBL" id="AP028919">
    <property type="protein sequence ID" value="BET00498.1"/>
    <property type="molecule type" value="Genomic_DNA"/>
</dbReference>
<keyword evidence="3" id="KW-0813">Transport</keyword>
<organism evidence="13 14">
    <name type="scientific">Nesidiocoris tenuis</name>
    <dbReference type="NCBI Taxonomy" id="355587"/>
    <lineage>
        <taxon>Eukaryota</taxon>
        <taxon>Metazoa</taxon>
        <taxon>Ecdysozoa</taxon>
        <taxon>Arthropoda</taxon>
        <taxon>Hexapoda</taxon>
        <taxon>Insecta</taxon>
        <taxon>Pterygota</taxon>
        <taxon>Neoptera</taxon>
        <taxon>Paraneoptera</taxon>
        <taxon>Hemiptera</taxon>
        <taxon>Heteroptera</taxon>
        <taxon>Panheteroptera</taxon>
        <taxon>Cimicomorpha</taxon>
        <taxon>Miridae</taxon>
        <taxon>Dicyphina</taxon>
        <taxon>Nesidiocoris</taxon>
    </lineage>
</organism>
<feature type="transmembrane region" description="Helical" evidence="12">
    <location>
        <begin position="345"/>
        <end position="370"/>
    </location>
</feature>
<dbReference type="PROSITE" id="PS50283">
    <property type="entry name" value="NA_SOLUT_SYMP_3"/>
    <property type="match status" value="1"/>
</dbReference>
<keyword evidence="4" id="KW-1003">Cell membrane</keyword>
<dbReference type="InterPro" id="IPR001734">
    <property type="entry name" value="Na/solute_symporter"/>
</dbReference>
<keyword evidence="7" id="KW-0915">Sodium</keyword>
<evidence type="ECO:0000256" key="12">
    <source>
        <dbReference type="SAM" id="Phobius"/>
    </source>
</evidence>
<feature type="transmembrane region" description="Helical" evidence="12">
    <location>
        <begin position="245"/>
        <end position="263"/>
    </location>
</feature>
<proteinExistence type="inferred from homology"/>
<evidence type="ECO:0000256" key="8">
    <source>
        <dbReference type="ARBA" id="ARBA00023065"/>
    </source>
</evidence>
<feature type="transmembrane region" description="Helical" evidence="12">
    <location>
        <begin position="168"/>
        <end position="187"/>
    </location>
</feature>
<name>A0ABN7B7Y3_9HEMI</name>
<dbReference type="CDD" id="cd11492">
    <property type="entry name" value="SLC5sbd_NIS-SMVT"/>
    <property type="match status" value="1"/>
</dbReference>
<feature type="transmembrane region" description="Helical" evidence="12">
    <location>
        <begin position="448"/>
        <end position="471"/>
    </location>
</feature>
<evidence type="ECO:0000256" key="6">
    <source>
        <dbReference type="ARBA" id="ARBA00022989"/>
    </source>
</evidence>
<comment type="subcellular location">
    <subcellularLocation>
        <location evidence="1">Cell membrane</location>
        <topology evidence="1">Multi-pass membrane protein</topology>
    </subcellularLocation>
</comment>
<evidence type="ECO:0000256" key="1">
    <source>
        <dbReference type="ARBA" id="ARBA00004651"/>
    </source>
</evidence>
<dbReference type="Gene3D" id="1.20.1730.10">
    <property type="entry name" value="Sodium/glucose cotransporter"/>
    <property type="match status" value="1"/>
</dbReference>
<feature type="transmembrane region" description="Helical" evidence="12">
    <location>
        <begin position="390"/>
        <end position="409"/>
    </location>
</feature>
<evidence type="ECO:0000256" key="9">
    <source>
        <dbReference type="ARBA" id="ARBA00023136"/>
    </source>
</evidence>
<gene>
    <name evidence="13" type="ORF">NTJ_13313</name>
</gene>
<feature type="transmembrane region" description="Helical" evidence="12">
    <location>
        <begin position="134"/>
        <end position="156"/>
    </location>
</feature>
<reference evidence="13 14" key="1">
    <citation type="submission" date="2023-09" db="EMBL/GenBank/DDBJ databases">
        <title>Nesidiocoris tenuis whole genome shotgun sequence.</title>
        <authorList>
            <person name="Shibata T."/>
            <person name="Shimoda M."/>
            <person name="Kobayashi T."/>
            <person name="Uehara T."/>
        </authorList>
    </citation>
    <scope>NUCLEOTIDE SEQUENCE [LARGE SCALE GENOMIC DNA]</scope>
    <source>
        <strain evidence="13 14">Japan</strain>
    </source>
</reference>
<evidence type="ECO:0000256" key="11">
    <source>
        <dbReference type="RuleBase" id="RU362091"/>
    </source>
</evidence>
<dbReference type="Pfam" id="PF00474">
    <property type="entry name" value="SSF"/>
    <property type="match status" value="1"/>
</dbReference>
<evidence type="ECO:0000256" key="5">
    <source>
        <dbReference type="ARBA" id="ARBA00022692"/>
    </source>
</evidence>
<feature type="transmembrane region" description="Helical" evidence="12">
    <location>
        <begin position="283"/>
        <end position="307"/>
    </location>
</feature>
<evidence type="ECO:0000256" key="2">
    <source>
        <dbReference type="ARBA" id="ARBA00006434"/>
    </source>
</evidence>
<dbReference type="Proteomes" id="UP001307889">
    <property type="component" value="Chromosome 11"/>
</dbReference>
<evidence type="ECO:0000256" key="10">
    <source>
        <dbReference type="ARBA" id="ARBA00023201"/>
    </source>
</evidence>
<evidence type="ECO:0000256" key="4">
    <source>
        <dbReference type="ARBA" id="ARBA00022475"/>
    </source>
</evidence>
<feature type="transmembrane region" description="Helical" evidence="12">
    <location>
        <begin position="90"/>
        <end position="113"/>
    </location>
</feature>
<keyword evidence="6 12" id="KW-1133">Transmembrane helix</keyword>
<keyword evidence="5 12" id="KW-0812">Transmembrane</keyword>
<feature type="transmembrane region" description="Helical" evidence="12">
    <location>
        <begin position="199"/>
        <end position="225"/>
    </location>
</feature>
<feature type="transmembrane region" description="Helical" evidence="12">
    <location>
        <begin position="20"/>
        <end position="39"/>
    </location>
</feature>
<keyword evidence="9 12" id="KW-0472">Membrane</keyword>
<dbReference type="InterPro" id="IPR038377">
    <property type="entry name" value="Na/Glc_symporter_sf"/>
</dbReference>
<dbReference type="NCBIfam" id="TIGR00813">
    <property type="entry name" value="sss"/>
    <property type="match status" value="1"/>
</dbReference>
<evidence type="ECO:0000256" key="3">
    <source>
        <dbReference type="ARBA" id="ARBA00022448"/>
    </source>
</evidence>
<sequence>MEMSACWESGGGGSFHWVDYTLLAAVLLGSVLIGMFYAWTGPKSKTSEDFLLGGGSMGTVPTALSLAAGFITAIELLGNPAEMYSHGTQFALIGVSLLLVAPITSYMYLPVFMKLQLTSAYEYLEMRFNKFTRSLAALIYVLQMTLYTSVAVYAPALALSHVTGLNTYIAVTVVYLICILYSSQGGLKAVIMTDTFQALVLVLSIILVMAIGSVAEGGISTVFQASASTDRIEFFNMDPRPTVRHSFWSVLIGGTFYWATMYCSNQASIQKYMAVETITQARWAIWTGSIGVLLTFLINFYTGAVLYKHYEHCDPLLKHEIHAMDEILPLYVMDNQSHLRGIPGLFVSGIFAASLGTVAAAISSLAAVCIKDVFSSLFNMNIPDHKGATISKWLSLFFGLLSFALVFVVEQLGGVLQVALSFNGITGGVTLGLFTLGMFFPWANAKGAMAGGISGLLVVGWIGFGAQVYVFGGGELYHDEKVISTDGCECLNSTATVEQLMGSPHEEALWLYRISYLWYSVIGCLVTVIVGLLVSWATGFEKPSNVDSSYISPPITALLGSLPNDWKIKLDIIVENKDPAPITTISRGSTGGHINLALNLESENLPPPHA</sequence>
<evidence type="ECO:0000313" key="13">
    <source>
        <dbReference type="EMBL" id="BET00498.1"/>
    </source>
</evidence>
<feature type="transmembrane region" description="Helical" evidence="12">
    <location>
        <begin position="516"/>
        <end position="537"/>
    </location>
</feature>
<comment type="similarity">
    <text evidence="2 11">Belongs to the sodium:solute symporter (SSF) (TC 2.A.21) family.</text>
</comment>
<keyword evidence="14" id="KW-1185">Reference proteome</keyword>
<keyword evidence="10" id="KW-0739">Sodium transport</keyword>
<protein>
    <submittedName>
        <fullName evidence="13">Sodium:solute symporter family</fullName>
    </submittedName>
</protein>
<evidence type="ECO:0000313" key="14">
    <source>
        <dbReference type="Proteomes" id="UP001307889"/>
    </source>
</evidence>
<keyword evidence="8" id="KW-0406">Ion transport</keyword>
<evidence type="ECO:0000256" key="7">
    <source>
        <dbReference type="ARBA" id="ARBA00023053"/>
    </source>
</evidence>
<feature type="transmembrane region" description="Helical" evidence="12">
    <location>
        <begin position="51"/>
        <end position="78"/>
    </location>
</feature>
<dbReference type="PANTHER" id="PTHR42985:SF39">
    <property type="entry name" value="GH10366P"/>
    <property type="match status" value="1"/>
</dbReference>
<dbReference type="InterPro" id="IPR051163">
    <property type="entry name" value="Sodium:Solute_Symporter_SSF"/>
</dbReference>
<feature type="transmembrane region" description="Helical" evidence="12">
    <location>
        <begin position="415"/>
        <end position="436"/>
    </location>
</feature>